<proteinExistence type="inferred from homology"/>
<evidence type="ECO:0000256" key="3">
    <source>
        <dbReference type="ARBA" id="ARBA00012780"/>
    </source>
</evidence>
<dbReference type="CDD" id="cd00257">
    <property type="entry name" value="beta-trefoil_FSCN-like"/>
    <property type="match status" value="2"/>
</dbReference>
<dbReference type="Pfam" id="PF17652">
    <property type="entry name" value="Glyco_hydro81C"/>
    <property type="match status" value="1"/>
</dbReference>
<keyword evidence="4" id="KW-0378">Hydrolase</keyword>
<keyword evidence="7" id="KW-0961">Cell wall biogenesis/degradation</keyword>
<evidence type="ECO:0000256" key="6">
    <source>
        <dbReference type="ARBA" id="ARBA00023295"/>
    </source>
</evidence>
<keyword evidence="6" id="KW-0326">Glycosidase</keyword>
<dbReference type="GO" id="GO:0000272">
    <property type="term" value="P:polysaccharide catabolic process"/>
    <property type="evidence" value="ECO:0007669"/>
    <property type="project" value="UniProtKB-KW"/>
</dbReference>
<evidence type="ECO:0000313" key="12">
    <source>
        <dbReference type="EMBL" id="KAG2189108.1"/>
    </source>
</evidence>
<dbReference type="InterPro" id="IPR040451">
    <property type="entry name" value="GH81_N"/>
</dbReference>
<feature type="signal peptide" evidence="9">
    <location>
        <begin position="1"/>
        <end position="27"/>
    </location>
</feature>
<dbReference type="EC" id="3.2.1.39" evidence="3"/>
<keyword evidence="13" id="KW-1185">Reference proteome</keyword>
<name>A0A8H7QAV6_9FUNG</name>
<evidence type="ECO:0000256" key="4">
    <source>
        <dbReference type="ARBA" id="ARBA00022801"/>
    </source>
</evidence>
<dbReference type="AlphaFoldDB" id="A0A8H7QAV6"/>
<keyword evidence="9" id="KW-0732">Signal</keyword>
<dbReference type="Pfam" id="PF03639">
    <property type="entry name" value="Glyco_hydro_81"/>
    <property type="match status" value="1"/>
</dbReference>
<evidence type="ECO:0000256" key="2">
    <source>
        <dbReference type="ARBA" id="ARBA00010730"/>
    </source>
</evidence>
<dbReference type="PANTHER" id="PTHR31983:SF0">
    <property type="entry name" value="GLUCAN ENDO-1,3-BETA-D-GLUCOSIDASE 2"/>
    <property type="match status" value="1"/>
</dbReference>
<evidence type="ECO:0000256" key="1">
    <source>
        <dbReference type="ARBA" id="ARBA00000382"/>
    </source>
</evidence>
<feature type="domain" description="Glycosyl hydrolase family 81 N-terminal" evidence="10">
    <location>
        <begin position="63"/>
        <end position="337"/>
    </location>
</feature>
<reference evidence="12" key="1">
    <citation type="submission" date="2020-12" db="EMBL/GenBank/DDBJ databases">
        <title>Metabolic potential, ecology and presence of endohyphal bacteria is reflected in genomic diversity of Mucoromycotina.</title>
        <authorList>
            <person name="Muszewska A."/>
            <person name="Okrasinska A."/>
            <person name="Steczkiewicz K."/>
            <person name="Drgas O."/>
            <person name="Orlowska M."/>
            <person name="Perlinska-Lenart U."/>
            <person name="Aleksandrzak-Piekarczyk T."/>
            <person name="Szatraj K."/>
            <person name="Zielenkiewicz U."/>
            <person name="Pilsyk S."/>
            <person name="Malc E."/>
            <person name="Mieczkowski P."/>
            <person name="Kruszewska J.S."/>
            <person name="Biernat P."/>
            <person name="Pawlowska J."/>
        </authorList>
    </citation>
    <scope>NUCLEOTIDE SEQUENCE</scope>
    <source>
        <strain evidence="12">WA0000051536</strain>
    </source>
</reference>
<dbReference type="GO" id="GO:0042973">
    <property type="term" value="F:glucan endo-1,3-beta-D-glucosidase activity"/>
    <property type="evidence" value="ECO:0007669"/>
    <property type="project" value="UniProtKB-EC"/>
</dbReference>
<dbReference type="InterPro" id="IPR005200">
    <property type="entry name" value="Endo-beta-glucanase"/>
</dbReference>
<comment type="caution">
    <text evidence="12">The sequence shown here is derived from an EMBL/GenBank/DDBJ whole genome shotgun (WGS) entry which is preliminary data.</text>
</comment>
<dbReference type="SUPFAM" id="SSF50405">
    <property type="entry name" value="Actin-crosslinking proteins"/>
    <property type="match status" value="2"/>
</dbReference>
<keyword evidence="5" id="KW-0119">Carbohydrate metabolism</keyword>
<comment type="similarity">
    <text evidence="2">Belongs to the glycosyl hydrolase 81 family.</text>
</comment>
<dbReference type="InterPro" id="IPR040720">
    <property type="entry name" value="GH81_C"/>
</dbReference>
<dbReference type="GO" id="GO:0071555">
    <property type="term" value="P:cell wall organization"/>
    <property type="evidence" value="ECO:0007669"/>
    <property type="project" value="UniProtKB-KW"/>
</dbReference>
<comment type="catalytic activity">
    <reaction evidence="1">
        <text>Hydrolysis of (1-&gt;3)-beta-D-glucosidic linkages in (1-&gt;3)-beta-D-glucans.</text>
        <dbReference type="EC" id="3.2.1.39"/>
    </reaction>
</comment>
<feature type="domain" description="Glycosyl hydrolase family 81 C-terminal" evidence="11">
    <location>
        <begin position="349"/>
        <end position="670"/>
    </location>
</feature>
<accession>A0A8H7QAV6</accession>
<dbReference type="InterPro" id="IPR008999">
    <property type="entry name" value="Actin-crosslinking"/>
</dbReference>
<evidence type="ECO:0000259" key="11">
    <source>
        <dbReference type="Pfam" id="PF17652"/>
    </source>
</evidence>
<dbReference type="EMBL" id="JAEPRA010000001">
    <property type="protein sequence ID" value="KAG2189108.1"/>
    <property type="molecule type" value="Genomic_DNA"/>
</dbReference>
<dbReference type="Proteomes" id="UP000612746">
    <property type="component" value="Unassembled WGS sequence"/>
</dbReference>
<evidence type="ECO:0000256" key="7">
    <source>
        <dbReference type="ARBA" id="ARBA00023316"/>
    </source>
</evidence>
<protein>
    <recommendedName>
        <fullName evidence="3">glucan endo-1,3-beta-D-glucosidase</fullName>
        <ecNumber evidence="3">3.2.1.39</ecNumber>
    </recommendedName>
</protein>
<gene>
    <name evidence="12" type="ORF">INT44_004250</name>
</gene>
<dbReference type="Gene3D" id="2.80.10.50">
    <property type="match status" value="2"/>
</dbReference>
<feature type="chain" id="PRO_5034867708" description="glucan endo-1,3-beta-D-glucosidase" evidence="9">
    <location>
        <begin position="28"/>
        <end position="969"/>
    </location>
</feature>
<evidence type="ECO:0000256" key="5">
    <source>
        <dbReference type="ARBA" id="ARBA00023277"/>
    </source>
</evidence>
<dbReference type="PANTHER" id="PTHR31983">
    <property type="entry name" value="ENDO-1,3(4)-BETA-GLUCANASE 1"/>
    <property type="match status" value="1"/>
</dbReference>
<sequence length="969" mass="103973">MVLIEKFWSLKAVAFLCLASGSAFVSATSGPSDTPIATTAPNLTGGKIANTAPPGPFFQGFKPPYPTDAWWSGYSVGTQDATVSGPFPFESATTNTSIVFGISNKRDFDGTSIHQPTQNDWSVGIAGLPNDLQHRKATSWDTQTVCLQYFTDSGSTMSSCMAPGSPYMTFTFKNAVVNINSMNGNLGTITWVTAGKKAKITNSAGTYLLYAVDTALTLTTNANTLVSQSGYTGTIRMALLNETSQEAILDQYVGAYPTGLTMSYAVSGNTSTQTWKWSTAGTSSTLLTLSWPHHRKVLSNPSYANIQYLTTKGYMKGVVGNTWTLTHSLPSIYWFAPNAPQSSCLSQLNQTLQYDVSALSVIVPGDFYYWGGSFARAARLALIAEQTGRTDLVNKVVTILKQSFAYWLDATHSPAAAYETGWGGVINKDGWNNTWVDFGNAYYNDHHFHYGYFLYGAAVIGKYDATWLAQNMDFLTHVARDIGNPSPNDPYYTVTRHMDWFAGHSWASGIANGAGSRDQESTGEAINGYYGLLMFAKVAGNNALIDYARMLLAVEEAGAQTYWHLYPSVTADTPYPEAGFRNLITVGNVEDWQTGAWLFWGAQRTEIAAIQMLPLTPIGEVTYDKPWLQNVLPYCQAELNDPTIGDAFKSVIYAAYASVNPQQAYNYSQQLSDWGSGNSATNQLYFVATRPSSSNICNTNLQTPQGSYYIQDVASGKYVTVSGSGSLAATASASLTAAPFTLAFMPGGGSILAQSNSQYVTADPNGQTALAAARATPSTYETFRWVAQSDGSYQLLALVNHDYVSTTSSNLVNNANSTNGITAGKYKLVPVTTGTGTAVPTSGTLKNVKTGKYVVATAANVTLLATATSAASATKWTFEKLSTSTSTTTYYDLRSQTTNQIVTGTTSGADPLTAARDVASTWESFQIISSNGNFVLIDLANGLNVAVQADNTLIANSNSVDSSSTWTIA</sequence>
<keyword evidence="8" id="KW-0624">Polysaccharide degradation</keyword>
<evidence type="ECO:0000259" key="10">
    <source>
        <dbReference type="Pfam" id="PF03639"/>
    </source>
</evidence>
<evidence type="ECO:0000256" key="9">
    <source>
        <dbReference type="SAM" id="SignalP"/>
    </source>
</evidence>
<dbReference type="PROSITE" id="PS52008">
    <property type="entry name" value="GH81"/>
    <property type="match status" value="1"/>
</dbReference>
<dbReference type="GO" id="GO:0052861">
    <property type="term" value="F:endo-1,3(4)-beta-glucanase activity"/>
    <property type="evidence" value="ECO:0007669"/>
    <property type="project" value="InterPro"/>
</dbReference>
<organism evidence="12 13">
    <name type="scientific">Umbelopsis vinacea</name>
    <dbReference type="NCBI Taxonomy" id="44442"/>
    <lineage>
        <taxon>Eukaryota</taxon>
        <taxon>Fungi</taxon>
        <taxon>Fungi incertae sedis</taxon>
        <taxon>Mucoromycota</taxon>
        <taxon>Mucoromycotina</taxon>
        <taxon>Umbelopsidomycetes</taxon>
        <taxon>Umbelopsidales</taxon>
        <taxon>Umbelopsidaceae</taxon>
        <taxon>Umbelopsis</taxon>
    </lineage>
</organism>
<dbReference type="OrthoDB" id="4473401at2759"/>
<evidence type="ECO:0000313" key="13">
    <source>
        <dbReference type="Proteomes" id="UP000612746"/>
    </source>
</evidence>
<dbReference type="Gene3D" id="2.70.98.30">
    <property type="entry name" value="Golgi alpha-mannosidase II, domain 4"/>
    <property type="match status" value="1"/>
</dbReference>
<evidence type="ECO:0000256" key="8">
    <source>
        <dbReference type="ARBA" id="ARBA00023326"/>
    </source>
</evidence>